<dbReference type="EMBL" id="FNLL01000002">
    <property type="protein sequence ID" value="SDT88095.1"/>
    <property type="molecule type" value="Genomic_DNA"/>
</dbReference>
<evidence type="ECO:0000256" key="4">
    <source>
        <dbReference type="SAM" id="Phobius"/>
    </source>
</evidence>
<feature type="transmembrane region" description="Helical" evidence="4">
    <location>
        <begin position="7"/>
        <end position="28"/>
    </location>
</feature>
<feature type="transmembrane region" description="Helical" evidence="4">
    <location>
        <begin position="260"/>
        <end position="280"/>
    </location>
</feature>
<feature type="transmembrane region" description="Helical" evidence="4">
    <location>
        <begin position="48"/>
        <end position="71"/>
    </location>
</feature>
<organism evidence="6 7">
    <name type="scientific">Desulfobacula phenolica</name>
    <dbReference type="NCBI Taxonomy" id="90732"/>
    <lineage>
        <taxon>Bacteria</taxon>
        <taxon>Pseudomonadati</taxon>
        <taxon>Thermodesulfobacteriota</taxon>
        <taxon>Desulfobacteria</taxon>
        <taxon>Desulfobacterales</taxon>
        <taxon>Desulfobacteraceae</taxon>
        <taxon>Desulfobacula</taxon>
    </lineage>
</organism>
<reference evidence="7" key="1">
    <citation type="submission" date="2016-10" db="EMBL/GenBank/DDBJ databases">
        <authorList>
            <person name="Varghese N."/>
            <person name="Submissions S."/>
        </authorList>
    </citation>
    <scope>NUCLEOTIDE SEQUENCE [LARGE SCALE GENOMIC DNA]</scope>
    <source>
        <strain evidence="7">DSM 3384</strain>
    </source>
</reference>
<evidence type="ECO:0000313" key="7">
    <source>
        <dbReference type="Proteomes" id="UP000199608"/>
    </source>
</evidence>
<feature type="transmembrane region" description="Helical" evidence="4">
    <location>
        <begin position="104"/>
        <end position="124"/>
    </location>
</feature>
<dbReference type="InterPro" id="IPR011701">
    <property type="entry name" value="MFS"/>
</dbReference>
<gene>
    <name evidence="6" type="ORF">SAMN04487931_102343</name>
</gene>
<feature type="transmembrane region" description="Helical" evidence="4">
    <location>
        <begin position="145"/>
        <end position="165"/>
    </location>
</feature>
<feature type="transmembrane region" description="Helical" evidence="4">
    <location>
        <begin position="78"/>
        <end position="98"/>
    </location>
</feature>
<feature type="domain" description="Major facilitator superfamily (MFS) profile" evidence="5">
    <location>
        <begin position="7"/>
        <end position="407"/>
    </location>
</feature>
<dbReference type="SUPFAM" id="SSF103473">
    <property type="entry name" value="MFS general substrate transporter"/>
    <property type="match status" value="1"/>
</dbReference>
<dbReference type="RefSeq" id="WP_092230787.1">
    <property type="nucleotide sequence ID" value="NZ_FNLL01000002.1"/>
</dbReference>
<evidence type="ECO:0000256" key="2">
    <source>
        <dbReference type="ARBA" id="ARBA00022989"/>
    </source>
</evidence>
<dbReference type="Pfam" id="PF07690">
    <property type="entry name" value="MFS_1"/>
    <property type="match status" value="1"/>
</dbReference>
<dbReference type="PANTHER" id="PTHR11360">
    <property type="entry name" value="MONOCARBOXYLATE TRANSPORTER"/>
    <property type="match status" value="1"/>
</dbReference>
<keyword evidence="1 4" id="KW-0812">Transmembrane</keyword>
<keyword evidence="3 4" id="KW-0472">Membrane</keyword>
<evidence type="ECO:0000259" key="5">
    <source>
        <dbReference type="PROSITE" id="PS50850"/>
    </source>
</evidence>
<feature type="transmembrane region" description="Helical" evidence="4">
    <location>
        <begin position="232"/>
        <end position="254"/>
    </location>
</feature>
<dbReference type="InterPro" id="IPR050327">
    <property type="entry name" value="Proton-linked_MCT"/>
</dbReference>
<dbReference type="GO" id="GO:0022857">
    <property type="term" value="F:transmembrane transporter activity"/>
    <property type="evidence" value="ECO:0007669"/>
    <property type="project" value="InterPro"/>
</dbReference>
<dbReference type="PROSITE" id="PS50850">
    <property type="entry name" value="MFS"/>
    <property type="match status" value="1"/>
</dbReference>
<feature type="transmembrane region" description="Helical" evidence="4">
    <location>
        <begin position="171"/>
        <end position="193"/>
    </location>
</feature>
<feature type="transmembrane region" description="Helical" evidence="4">
    <location>
        <begin position="349"/>
        <end position="371"/>
    </location>
</feature>
<evidence type="ECO:0000256" key="3">
    <source>
        <dbReference type="ARBA" id="ARBA00023136"/>
    </source>
</evidence>
<dbReference type="InterPro" id="IPR036259">
    <property type="entry name" value="MFS_trans_sf"/>
</dbReference>
<proteinExistence type="predicted"/>
<keyword evidence="2 4" id="KW-1133">Transmembrane helix</keyword>
<dbReference type="Proteomes" id="UP000199608">
    <property type="component" value="Unassembled WGS sequence"/>
</dbReference>
<accession>A0A1H2DZ56</accession>
<dbReference type="Gene3D" id="1.20.1250.20">
    <property type="entry name" value="MFS general substrate transporter like domains"/>
    <property type="match status" value="2"/>
</dbReference>
<evidence type="ECO:0000313" key="6">
    <source>
        <dbReference type="EMBL" id="SDT88095.1"/>
    </source>
</evidence>
<feature type="transmembrane region" description="Helical" evidence="4">
    <location>
        <begin position="383"/>
        <end position="402"/>
    </location>
</feature>
<dbReference type="InterPro" id="IPR020846">
    <property type="entry name" value="MFS_dom"/>
</dbReference>
<feature type="transmembrane region" description="Helical" evidence="4">
    <location>
        <begin position="292"/>
        <end position="310"/>
    </location>
</feature>
<dbReference type="PANTHER" id="PTHR11360:SF304">
    <property type="entry name" value="MFS DOMAIN-CONTAINING PROTEIN"/>
    <property type="match status" value="1"/>
</dbReference>
<sequence length="428" mass="45741">MEKIKNIGWRVTMAGLGINLALGILYTWSIFKMSIKESIVAGDGLFNWSLASLNDPYAVCCLVFAFTMIFAGRVQDRLSPRITAVIGGILTGLGLILISFSTSWISWIIGFGIFTGMGLGFGYASATPPAIKWFPSAKTGMIAGIVVAGFGLASVYIAPLAIFLIDKFGLSQSMLIFGIAFLVIVSALAQFLVNPPDGYVHPQTIQNKNSTANTSIDFEPGKMLRTVTFYKLWIIFCIASGAGLMIIGGVAGMAKHGMGQMAWVVVALMAVGNASGRVIAGILSDRIGRANTLFIMLIFQAIVIFSLLFITPAQVMLLVIAAMLIGFNYGTNLSLFPSATKDFFGLKNFGVNYGLVFSAWGVGGFIFPRVSQMIIAYTNTPRMAYILASGLLLVGAVVALTTKAPATEPVAKIEEQPEFIATPVPEET</sequence>
<evidence type="ECO:0000256" key="1">
    <source>
        <dbReference type="ARBA" id="ARBA00022692"/>
    </source>
</evidence>
<protein>
    <submittedName>
        <fullName evidence="6">Nitrate/nitrite transporter NarK</fullName>
    </submittedName>
</protein>
<keyword evidence="7" id="KW-1185">Reference proteome</keyword>
<dbReference type="CDD" id="cd17353">
    <property type="entry name" value="MFS_OFA_like"/>
    <property type="match status" value="1"/>
</dbReference>
<dbReference type="AlphaFoldDB" id="A0A1H2DZ56"/>
<feature type="transmembrane region" description="Helical" evidence="4">
    <location>
        <begin position="316"/>
        <end position="337"/>
    </location>
</feature>
<name>A0A1H2DZ56_9BACT</name>